<comment type="caution">
    <text evidence="3">The sequence shown here is derived from an EMBL/GenBank/DDBJ whole genome shotgun (WGS) entry which is preliminary data.</text>
</comment>
<dbReference type="PANTHER" id="PTHR48081:SF8">
    <property type="entry name" value="ALPHA_BETA HYDROLASE FOLD-3 DOMAIN-CONTAINING PROTEIN-RELATED"/>
    <property type="match status" value="1"/>
</dbReference>
<organism evidence="3 4">
    <name type="scientific">Monosporascus ibericus</name>
    <dbReference type="NCBI Taxonomy" id="155417"/>
    <lineage>
        <taxon>Eukaryota</taxon>
        <taxon>Fungi</taxon>
        <taxon>Dikarya</taxon>
        <taxon>Ascomycota</taxon>
        <taxon>Pezizomycotina</taxon>
        <taxon>Sordariomycetes</taxon>
        <taxon>Xylariomycetidae</taxon>
        <taxon>Xylariales</taxon>
        <taxon>Xylariales incertae sedis</taxon>
        <taxon>Monosporascus</taxon>
    </lineage>
</organism>
<accession>A0A4Q4TJZ1</accession>
<dbReference type="Pfam" id="PF07859">
    <property type="entry name" value="Abhydrolase_3"/>
    <property type="match status" value="1"/>
</dbReference>
<dbReference type="InterPro" id="IPR029058">
    <property type="entry name" value="AB_hydrolase_fold"/>
</dbReference>
<evidence type="ECO:0000313" key="3">
    <source>
        <dbReference type="EMBL" id="RYP06888.1"/>
    </source>
</evidence>
<proteinExistence type="predicted"/>
<dbReference type="InterPro" id="IPR050300">
    <property type="entry name" value="GDXG_lipolytic_enzyme"/>
</dbReference>
<keyword evidence="4" id="KW-1185">Reference proteome</keyword>
<dbReference type="STRING" id="155417.A0A4Q4TJZ1"/>
<dbReference type="AlphaFoldDB" id="A0A4Q4TJZ1"/>
<feature type="domain" description="Alpha/beta hydrolase fold-3" evidence="2">
    <location>
        <begin position="86"/>
        <end position="302"/>
    </location>
</feature>
<dbReference type="EMBL" id="QJNU01000113">
    <property type="protein sequence ID" value="RYP06888.1"/>
    <property type="molecule type" value="Genomic_DNA"/>
</dbReference>
<protein>
    <recommendedName>
        <fullName evidence="2">Alpha/beta hydrolase fold-3 domain-containing protein</fullName>
    </recommendedName>
</protein>
<dbReference type="PANTHER" id="PTHR48081">
    <property type="entry name" value="AB HYDROLASE SUPERFAMILY PROTEIN C4A8.06C"/>
    <property type="match status" value="1"/>
</dbReference>
<keyword evidence="1" id="KW-0378">Hydrolase</keyword>
<dbReference type="SUPFAM" id="SSF53474">
    <property type="entry name" value="alpha/beta-Hydrolases"/>
    <property type="match status" value="1"/>
</dbReference>
<dbReference type="Gene3D" id="3.40.50.1820">
    <property type="entry name" value="alpha/beta hydrolase"/>
    <property type="match status" value="1"/>
</dbReference>
<evidence type="ECO:0000259" key="2">
    <source>
        <dbReference type="Pfam" id="PF07859"/>
    </source>
</evidence>
<sequence>MADYDSREAVQQLGQVNPEFAEYLKTHDPDPLATTPFPALVEMSRHNPIPLPPTSESEFTRDIPLRDGYLSNIRVHKPQTPSRRTVVLIHGGGFCTGHNTQVSVYARAIASLYGATVINVSYRFAPEFKFPTAPNDVWDTLQWLTTSKDALTLGLDFSSGFIIGGVSAGANLTAVTVQRWVSEKLTPPISGVWLSIPYLLEAETVPDQHMDIWISREQNAHAMVIDEATMDFVKTAYAPDIKSPAFSPFNARGAHKGLPPVYIQVCGQDPVRDDGLIYEKVLRGCGVSTKLDVYPGVPHGFMFLFPTLEISERCNLDTMKGIGWLFGEEKESREFQEAYAVSGSLQTAST</sequence>
<evidence type="ECO:0000256" key="1">
    <source>
        <dbReference type="ARBA" id="ARBA00022801"/>
    </source>
</evidence>
<dbReference type="InterPro" id="IPR013094">
    <property type="entry name" value="AB_hydrolase_3"/>
</dbReference>
<dbReference type="GO" id="GO:0016787">
    <property type="term" value="F:hydrolase activity"/>
    <property type="evidence" value="ECO:0007669"/>
    <property type="project" value="UniProtKB-KW"/>
</dbReference>
<evidence type="ECO:0000313" key="4">
    <source>
        <dbReference type="Proteomes" id="UP000293360"/>
    </source>
</evidence>
<dbReference type="Proteomes" id="UP000293360">
    <property type="component" value="Unassembled WGS sequence"/>
</dbReference>
<gene>
    <name evidence="3" type="ORF">DL764_002881</name>
</gene>
<name>A0A4Q4TJZ1_9PEZI</name>
<reference evidence="3 4" key="1">
    <citation type="submission" date="2018-06" db="EMBL/GenBank/DDBJ databases">
        <title>Complete Genomes of Monosporascus.</title>
        <authorList>
            <person name="Robinson A.J."/>
            <person name="Natvig D.O."/>
        </authorList>
    </citation>
    <scope>NUCLEOTIDE SEQUENCE [LARGE SCALE GENOMIC DNA]</scope>
    <source>
        <strain evidence="3 4">CBS 110550</strain>
    </source>
</reference>
<dbReference type="OrthoDB" id="408631at2759"/>